<keyword evidence="7" id="KW-0833">Ubl conjugation pathway</keyword>
<organism evidence="13 14">
    <name type="scientific">Arabidopsis suecica</name>
    <name type="common">Swedish thale-cress</name>
    <name type="synonym">Cardaminopsis suecica</name>
    <dbReference type="NCBI Taxonomy" id="45249"/>
    <lineage>
        <taxon>Eukaryota</taxon>
        <taxon>Viridiplantae</taxon>
        <taxon>Streptophyta</taxon>
        <taxon>Embryophyta</taxon>
        <taxon>Tracheophyta</taxon>
        <taxon>Spermatophyta</taxon>
        <taxon>Magnoliopsida</taxon>
        <taxon>eudicotyledons</taxon>
        <taxon>Gunneridae</taxon>
        <taxon>Pentapetalae</taxon>
        <taxon>rosids</taxon>
        <taxon>malvids</taxon>
        <taxon>Brassicales</taxon>
        <taxon>Brassicaceae</taxon>
        <taxon>Camelineae</taxon>
        <taxon>Arabidopsis</taxon>
    </lineage>
</organism>
<evidence type="ECO:0000256" key="5">
    <source>
        <dbReference type="ARBA" id="ARBA00022723"/>
    </source>
</evidence>
<keyword evidence="8" id="KW-0862">Zinc</keyword>
<dbReference type="PROSITE" id="PS50089">
    <property type="entry name" value="ZF_RING_2"/>
    <property type="match status" value="1"/>
</dbReference>
<evidence type="ECO:0000256" key="7">
    <source>
        <dbReference type="ARBA" id="ARBA00022786"/>
    </source>
</evidence>
<evidence type="ECO:0000256" key="9">
    <source>
        <dbReference type="ARBA" id="ARBA00023242"/>
    </source>
</evidence>
<evidence type="ECO:0000256" key="8">
    <source>
        <dbReference type="ARBA" id="ARBA00022833"/>
    </source>
</evidence>
<dbReference type="FunFam" id="3.30.40.10:FF:000010">
    <property type="entry name" value="E3 ubiquitin-protein ligase RBX1"/>
    <property type="match status" value="1"/>
</dbReference>
<gene>
    <name evidence="13" type="ORF">ISN44_As03g033980</name>
</gene>
<feature type="region of interest" description="Disordered" evidence="11">
    <location>
        <begin position="55"/>
        <end position="93"/>
    </location>
</feature>
<evidence type="ECO:0000259" key="12">
    <source>
        <dbReference type="PROSITE" id="PS50089"/>
    </source>
</evidence>
<reference evidence="13 14" key="1">
    <citation type="submission" date="2020-12" db="EMBL/GenBank/DDBJ databases">
        <title>Concerted genomic and epigenomic changes stabilize Arabidopsis allopolyploids.</title>
        <authorList>
            <person name="Chen Z."/>
        </authorList>
    </citation>
    <scope>NUCLEOTIDE SEQUENCE [LARGE SCALE GENOMIC DNA]</scope>
    <source>
        <strain evidence="13">As9502</strain>
        <tissue evidence="13">Leaf</tissue>
    </source>
</reference>
<protein>
    <submittedName>
        <fullName evidence="13">Zinc finger RING-type</fullName>
    </submittedName>
</protein>
<dbReference type="InterPro" id="IPR001841">
    <property type="entry name" value="Znf_RING"/>
</dbReference>
<dbReference type="GO" id="GO:0005737">
    <property type="term" value="C:cytoplasm"/>
    <property type="evidence" value="ECO:0007669"/>
    <property type="project" value="UniProtKB-SubCell"/>
</dbReference>
<evidence type="ECO:0000256" key="11">
    <source>
        <dbReference type="SAM" id="MobiDB-lite"/>
    </source>
</evidence>
<evidence type="ECO:0000256" key="1">
    <source>
        <dbReference type="ARBA" id="ARBA00004123"/>
    </source>
</evidence>
<accession>A0A8T2FGB3</accession>
<dbReference type="PANTHER" id="PTHR11210">
    <property type="entry name" value="RING BOX"/>
    <property type="match status" value="1"/>
</dbReference>
<sequence>MVVTRSHVGESKDKGKEVEIAEPIESLILWLEELVSKQNKAMMRPMSDMMGAISRSTSHKLHDEQSTRDWSLTRSSTSTDDRSGHPDYRRENRYDQVRYDAHQHYGNLTRLGKIDIPRLDGRKILPTDEVILPATVVGGSTGTLPPDATTTTKSNLLNGDSSHSAEAELAAKNSEGPTYKSMASLNSDVIMGESSSISVPSSSSKNSKQFELKKWSAVALWAWDIVVDNCAICRNHIMDLCIECLANQASATSEECTVAWGVCNHAFHFHCISRWLKTRQVCPLDVCEWEFQKYGH</sequence>
<feature type="compositionally biased region" description="Low complexity" evidence="11">
    <location>
        <begin position="68"/>
        <end position="78"/>
    </location>
</feature>
<evidence type="ECO:0000313" key="14">
    <source>
        <dbReference type="Proteomes" id="UP000694251"/>
    </source>
</evidence>
<keyword evidence="6 10" id="KW-0863">Zinc-finger</keyword>
<dbReference type="GO" id="GO:0009867">
    <property type="term" value="P:jasmonic acid mediated signaling pathway"/>
    <property type="evidence" value="ECO:0007669"/>
    <property type="project" value="UniProtKB-ARBA"/>
</dbReference>
<dbReference type="Proteomes" id="UP000694251">
    <property type="component" value="Chromosome 3"/>
</dbReference>
<comment type="caution">
    <text evidence="13">The sequence shown here is derived from an EMBL/GenBank/DDBJ whole genome shotgun (WGS) entry which is preliminary data.</text>
</comment>
<evidence type="ECO:0000256" key="2">
    <source>
        <dbReference type="ARBA" id="ARBA00004496"/>
    </source>
</evidence>
<dbReference type="InterPro" id="IPR024766">
    <property type="entry name" value="Znf_RING_H2"/>
</dbReference>
<dbReference type="Pfam" id="PF12678">
    <property type="entry name" value="zf-rbx1"/>
    <property type="match status" value="1"/>
</dbReference>
<feature type="domain" description="RING-type" evidence="12">
    <location>
        <begin position="241"/>
        <end position="285"/>
    </location>
</feature>
<evidence type="ECO:0000256" key="6">
    <source>
        <dbReference type="ARBA" id="ARBA00022771"/>
    </source>
</evidence>
<keyword evidence="9" id="KW-0539">Nucleus</keyword>
<dbReference type="EMBL" id="JAEFBJ010000003">
    <property type="protein sequence ID" value="KAG7633153.1"/>
    <property type="molecule type" value="Genomic_DNA"/>
</dbReference>
<name>A0A8T2FGB3_ARASU</name>
<dbReference type="InterPro" id="IPR051031">
    <property type="entry name" value="RING-box_E3_Ubiquitin_Ligase"/>
</dbReference>
<dbReference type="GO" id="GO:0005634">
    <property type="term" value="C:nucleus"/>
    <property type="evidence" value="ECO:0007669"/>
    <property type="project" value="UniProtKB-SubCell"/>
</dbReference>
<evidence type="ECO:0000256" key="3">
    <source>
        <dbReference type="ARBA" id="ARBA00004906"/>
    </source>
</evidence>
<keyword evidence="14" id="KW-1185">Reference proteome</keyword>
<comment type="subcellular location">
    <subcellularLocation>
        <location evidence="2">Cytoplasm</location>
    </subcellularLocation>
    <subcellularLocation>
        <location evidence="1">Nucleus</location>
    </subcellularLocation>
</comment>
<evidence type="ECO:0000313" key="13">
    <source>
        <dbReference type="EMBL" id="KAG7633153.1"/>
    </source>
</evidence>
<dbReference type="OrthoDB" id="8962942at2759"/>
<comment type="pathway">
    <text evidence="3">Protein modification; protein ubiquitination.</text>
</comment>
<feature type="compositionally biased region" description="Basic and acidic residues" evidence="11">
    <location>
        <begin position="79"/>
        <end position="93"/>
    </location>
</feature>
<evidence type="ECO:0000256" key="10">
    <source>
        <dbReference type="PROSITE-ProRule" id="PRU00175"/>
    </source>
</evidence>
<dbReference type="CDD" id="cd16485">
    <property type="entry name" value="mRING-H2-C3H2C2D_RBX1"/>
    <property type="match status" value="1"/>
</dbReference>
<evidence type="ECO:0000256" key="4">
    <source>
        <dbReference type="ARBA" id="ARBA00022490"/>
    </source>
</evidence>
<keyword evidence="4" id="KW-0963">Cytoplasm</keyword>
<proteinExistence type="predicted"/>
<dbReference type="GO" id="GO:0008270">
    <property type="term" value="F:zinc ion binding"/>
    <property type="evidence" value="ECO:0007669"/>
    <property type="project" value="UniProtKB-KW"/>
</dbReference>
<keyword evidence="5" id="KW-0479">Metal-binding</keyword>
<dbReference type="AlphaFoldDB" id="A0A8T2FGB3"/>